<dbReference type="AlphaFoldDB" id="A0A1V2TEY4"/>
<gene>
    <name evidence="1" type="ORF">B0T46_14865</name>
</gene>
<dbReference type="Proteomes" id="UP000188836">
    <property type="component" value="Unassembled WGS sequence"/>
</dbReference>
<reference evidence="1 2" key="1">
    <citation type="journal article" date="2016" name="Antonie Van Leeuwenhoek">
        <title>Nocardia donostiensis sp. nov., isolated from human respiratory specimens.</title>
        <authorList>
            <person name="Ercibengoa M."/>
            <person name="Bell M."/>
            <person name="Marimon J.M."/>
            <person name="Humrighouse B."/>
            <person name="Klenk H.P."/>
            <person name="Potter G."/>
            <person name="Perez-Trallero E."/>
        </authorList>
    </citation>
    <scope>NUCLEOTIDE SEQUENCE [LARGE SCALE GENOMIC DNA]</scope>
    <source>
        <strain evidence="1 2">X1655</strain>
    </source>
</reference>
<accession>A0A1V2TEY4</accession>
<comment type="caution">
    <text evidence="1">The sequence shown here is derived from an EMBL/GenBank/DDBJ whole genome shotgun (WGS) entry which is preliminary data.</text>
</comment>
<keyword evidence="2" id="KW-1185">Reference proteome</keyword>
<name>A0A1V2TEY4_9NOCA</name>
<dbReference type="OrthoDB" id="4570639at2"/>
<proteinExistence type="predicted"/>
<dbReference type="EMBL" id="MUMY01000012">
    <property type="protein sequence ID" value="ONM47921.1"/>
    <property type="molecule type" value="Genomic_DNA"/>
</dbReference>
<dbReference type="RefSeq" id="WP_077117534.1">
    <property type="nucleotide sequence ID" value="NZ_LOKT01000016.1"/>
</dbReference>
<evidence type="ECO:0000313" key="1">
    <source>
        <dbReference type="EMBL" id="ONM47921.1"/>
    </source>
</evidence>
<protein>
    <submittedName>
        <fullName evidence="1">Uncharacterized protein</fullName>
    </submittedName>
</protein>
<evidence type="ECO:0000313" key="2">
    <source>
        <dbReference type="Proteomes" id="UP000188836"/>
    </source>
</evidence>
<organism evidence="1 2">
    <name type="scientific">Nocardia donostiensis</name>
    <dbReference type="NCBI Taxonomy" id="1538463"/>
    <lineage>
        <taxon>Bacteria</taxon>
        <taxon>Bacillati</taxon>
        <taxon>Actinomycetota</taxon>
        <taxon>Actinomycetes</taxon>
        <taxon>Mycobacteriales</taxon>
        <taxon>Nocardiaceae</taxon>
        <taxon>Nocardia</taxon>
    </lineage>
</organism>
<sequence>MSIYIDRWSMTSDITPETAERAVGGPSEVWRLSWLPGRLLSFDQARAGMELDEIVSDPALVHDRMALARGAMCADALGIIWEQAVLLLYKRMAARLAGPAVAAAG</sequence>